<name>A0AAD0MQQ5_MESFO</name>
<evidence type="ECO:0000313" key="3">
    <source>
        <dbReference type="Proteomes" id="UP000237990"/>
    </source>
</evidence>
<feature type="transmembrane region" description="Helical" evidence="1">
    <location>
        <begin position="12"/>
        <end position="35"/>
    </location>
</feature>
<protein>
    <submittedName>
        <fullName evidence="2">Uncharacterized protein</fullName>
    </submittedName>
</protein>
<keyword evidence="1" id="KW-0472">Membrane</keyword>
<proteinExistence type="predicted"/>
<keyword evidence="1" id="KW-1133">Transmembrane helix</keyword>
<dbReference type="AlphaFoldDB" id="A0AAD0MQQ5"/>
<keyword evidence="1" id="KW-0812">Transmembrane</keyword>
<dbReference type="EMBL" id="CP022432">
    <property type="protein sequence ID" value="AVN65667.1"/>
    <property type="molecule type" value="Genomic_DNA"/>
</dbReference>
<reference evidence="2 3" key="1">
    <citation type="submission" date="2017-07" db="EMBL/GenBank/DDBJ databases">
        <title>Comparative genomic analysis of Mesoplasma florum.</title>
        <authorList>
            <person name="Baby V."/>
            <person name="Lachance J.-C."/>
            <person name="Gagnon J."/>
            <person name="Lucier J.-F."/>
            <person name="Matteau D."/>
            <person name="Knight T.F."/>
            <person name="Rodrigue S."/>
        </authorList>
    </citation>
    <scope>NUCLEOTIDE SEQUENCE [LARGE SCALE GENOMIC DNA]</scope>
    <source>
        <strain evidence="2 3">W12</strain>
    </source>
</reference>
<evidence type="ECO:0000313" key="2">
    <source>
        <dbReference type="EMBL" id="AVN65667.1"/>
    </source>
</evidence>
<sequence length="69" mass="7852">MIDPIIKHAAHISSIIPCFLNAWLIIQSFVCGSIWSVTELKKWKNPGMNKAIPIIAIKTPIQVQYLFFL</sequence>
<gene>
    <name evidence="2" type="ORF">MflW12_2620</name>
</gene>
<accession>A0AAD0MQQ5</accession>
<organism evidence="2 3">
    <name type="scientific">Mesoplasma florum</name>
    <name type="common">Acholeplasma florum</name>
    <dbReference type="NCBI Taxonomy" id="2151"/>
    <lineage>
        <taxon>Bacteria</taxon>
        <taxon>Bacillati</taxon>
        <taxon>Mycoplasmatota</taxon>
        <taxon>Mollicutes</taxon>
        <taxon>Entomoplasmatales</taxon>
        <taxon>Entomoplasmataceae</taxon>
        <taxon>Mesoplasma</taxon>
    </lineage>
</organism>
<dbReference type="Proteomes" id="UP000237990">
    <property type="component" value="Chromosome"/>
</dbReference>
<evidence type="ECO:0000256" key="1">
    <source>
        <dbReference type="SAM" id="Phobius"/>
    </source>
</evidence>